<dbReference type="InterPro" id="IPR050266">
    <property type="entry name" value="AB_hydrolase_sf"/>
</dbReference>
<keyword evidence="3" id="KW-1185">Reference proteome</keyword>
<dbReference type="InterPro" id="IPR029058">
    <property type="entry name" value="AB_hydrolase_fold"/>
</dbReference>
<comment type="caution">
    <text evidence="2">The sequence shown here is derived from an EMBL/GenBank/DDBJ whole genome shotgun (WGS) entry which is preliminary data.</text>
</comment>
<dbReference type="Pfam" id="PF12697">
    <property type="entry name" value="Abhydrolase_6"/>
    <property type="match status" value="1"/>
</dbReference>
<dbReference type="GO" id="GO:0003824">
    <property type="term" value="F:catalytic activity"/>
    <property type="evidence" value="ECO:0007669"/>
    <property type="project" value="UniProtKB-ARBA"/>
</dbReference>
<sequence length="280" mass="30575">MSDSQGEPIAVHRAGTKLHAWRYGPVDAPLVACTHGGFMDNRMFDAQLGPLIDSGYQVLTWDVPGHGSTEPANRDPSAVDLAKDLLSIIDTLKPPGRVCLVGQSLGGIVAQHVLLTAPERVSGLVVIGAPCVTLASRRLNLMMAVLWRVSGAVTGLLPESVIRRQLVEGTAVDPTVQGYVRAVTARVTKRQFRWLVDISLRAGRRLPGYRIDQPVLIARGARDGSGAGKLTARTAPHWTHRDPHARYELVPDAGHQTNQDNPETFNRILLDFLAELDDWW</sequence>
<organism evidence="2 3">
    <name type="scientific">Tamaricihabitans halophyticus</name>
    <dbReference type="NCBI Taxonomy" id="1262583"/>
    <lineage>
        <taxon>Bacteria</taxon>
        <taxon>Bacillati</taxon>
        <taxon>Actinomycetota</taxon>
        <taxon>Actinomycetes</taxon>
        <taxon>Pseudonocardiales</taxon>
        <taxon>Pseudonocardiaceae</taxon>
        <taxon>Tamaricihabitans</taxon>
    </lineage>
</organism>
<reference evidence="2 3" key="1">
    <citation type="submission" date="2019-03" db="EMBL/GenBank/DDBJ databases">
        <title>Genomic Encyclopedia of Type Strains, Phase IV (KMG-IV): sequencing the most valuable type-strain genomes for metagenomic binning, comparative biology and taxonomic classification.</title>
        <authorList>
            <person name="Goeker M."/>
        </authorList>
    </citation>
    <scope>NUCLEOTIDE SEQUENCE [LARGE SCALE GENOMIC DNA]</scope>
    <source>
        <strain evidence="2 3">DSM 45765</strain>
    </source>
</reference>
<protein>
    <submittedName>
        <fullName evidence="2">Pimeloyl-ACP methyl ester carboxylesterase</fullName>
    </submittedName>
</protein>
<feature type="domain" description="AB hydrolase-1" evidence="1">
    <location>
        <begin position="33"/>
        <end position="267"/>
    </location>
</feature>
<proteinExistence type="predicted"/>
<name>A0A4R2QEC1_9PSEU</name>
<dbReference type="InterPro" id="IPR000073">
    <property type="entry name" value="AB_hydrolase_1"/>
</dbReference>
<dbReference type="EMBL" id="SLXQ01000012">
    <property type="protein sequence ID" value="TCP47337.1"/>
    <property type="molecule type" value="Genomic_DNA"/>
</dbReference>
<gene>
    <name evidence="2" type="ORF">EV191_112133</name>
</gene>
<dbReference type="AlphaFoldDB" id="A0A4R2QEC1"/>
<evidence type="ECO:0000259" key="1">
    <source>
        <dbReference type="Pfam" id="PF12697"/>
    </source>
</evidence>
<accession>A0A4R2QEC1</accession>
<dbReference type="PRINTS" id="PR00111">
    <property type="entry name" value="ABHYDROLASE"/>
</dbReference>
<dbReference type="Proteomes" id="UP000294911">
    <property type="component" value="Unassembled WGS sequence"/>
</dbReference>
<dbReference type="SUPFAM" id="SSF53474">
    <property type="entry name" value="alpha/beta-Hydrolases"/>
    <property type="match status" value="1"/>
</dbReference>
<evidence type="ECO:0000313" key="3">
    <source>
        <dbReference type="Proteomes" id="UP000294911"/>
    </source>
</evidence>
<evidence type="ECO:0000313" key="2">
    <source>
        <dbReference type="EMBL" id="TCP47337.1"/>
    </source>
</evidence>
<dbReference type="Gene3D" id="3.40.50.1820">
    <property type="entry name" value="alpha/beta hydrolase"/>
    <property type="match status" value="1"/>
</dbReference>
<dbReference type="PANTHER" id="PTHR43798">
    <property type="entry name" value="MONOACYLGLYCEROL LIPASE"/>
    <property type="match status" value="1"/>
</dbReference>